<dbReference type="Gene3D" id="1.10.443.10">
    <property type="entry name" value="Intergrase catalytic core"/>
    <property type="match status" value="1"/>
</dbReference>
<dbReference type="OrthoDB" id="9801717at2"/>
<dbReference type="InterPro" id="IPR002104">
    <property type="entry name" value="Integrase_catalytic"/>
</dbReference>
<dbReference type="PROSITE" id="PS51898">
    <property type="entry name" value="TYR_RECOMBINASE"/>
    <property type="match status" value="1"/>
</dbReference>
<dbReference type="InterPro" id="IPR013762">
    <property type="entry name" value="Integrase-like_cat_sf"/>
</dbReference>
<sequence>MQIRKQVKAHTFRHSFATQLLQHGADIRTVQELLGHTALVTP</sequence>
<reference evidence="4" key="1">
    <citation type="submission" date="2018-06" db="EMBL/GenBank/DDBJ databases">
        <authorList>
            <person name="Cea G.-C."/>
            <person name="William W."/>
        </authorList>
    </citation>
    <scope>NUCLEOTIDE SEQUENCE [LARGE SCALE GENOMIC DNA]</scope>
    <source>
        <strain evidence="4">DB21MT-2</strain>
    </source>
</reference>
<feature type="domain" description="Tyr recombinase" evidence="2">
    <location>
        <begin position="1"/>
        <end position="42"/>
    </location>
</feature>
<evidence type="ECO:0000259" key="2">
    <source>
        <dbReference type="PROSITE" id="PS51898"/>
    </source>
</evidence>
<dbReference type="Proteomes" id="UP000250123">
    <property type="component" value="Chromosome SHEWBE"/>
</dbReference>
<dbReference type="SUPFAM" id="SSF56349">
    <property type="entry name" value="DNA breaking-rejoining enzymes"/>
    <property type="match status" value="1"/>
</dbReference>
<name>A0A330M492_9GAMM</name>
<keyword evidence="1" id="KW-0233">DNA recombination</keyword>
<dbReference type="Pfam" id="PF00589">
    <property type="entry name" value="Phage_integrase"/>
    <property type="match status" value="1"/>
</dbReference>
<protein>
    <recommendedName>
        <fullName evidence="2">Tyr recombinase domain-containing protein</fullName>
    </recommendedName>
</protein>
<evidence type="ECO:0000256" key="1">
    <source>
        <dbReference type="ARBA" id="ARBA00023172"/>
    </source>
</evidence>
<evidence type="ECO:0000313" key="3">
    <source>
        <dbReference type="EMBL" id="SQH76263.1"/>
    </source>
</evidence>
<dbReference type="AlphaFoldDB" id="A0A330M492"/>
<dbReference type="GO" id="GO:0006310">
    <property type="term" value="P:DNA recombination"/>
    <property type="evidence" value="ECO:0007669"/>
    <property type="project" value="UniProtKB-KW"/>
</dbReference>
<accession>A0A330M492</accession>
<dbReference type="KEGG" id="sbk:SHEWBE_2300"/>
<dbReference type="GO" id="GO:0015074">
    <property type="term" value="P:DNA integration"/>
    <property type="evidence" value="ECO:0007669"/>
    <property type="project" value="InterPro"/>
</dbReference>
<organism evidence="3 4">
    <name type="scientific">Shewanella benthica</name>
    <dbReference type="NCBI Taxonomy" id="43661"/>
    <lineage>
        <taxon>Bacteria</taxon>
        <taxon>Pseudomonadati</taxon>
        <taxon>Pseudomonadota</taxon>
        <taxon>Gammaproteobacteria</taxon>
        <taxon>Alteromonadales</taxon>
        <taxon>Shewanellaceae</taxon>
        <taxon>Shewanella</taxon>
    </lineage>
</organism>
<gene>
    <name evidence="3" type="ORF">SHEWBE_2300</name>
</gene>
<dbReference type="InterPro" id="IPR011010">
    <property type="entry name" value="DNA_brk_join_enz"/>
</dbReference>
<dbReference type="GO" id="GO:0003677">
    <property type="term" value="F:DNA binding"/>
    <property type="evidence" value="ECO:0007669"/>
    <property type="project" value="InterPro"/>
</dbReference>
<dbReference type="EMBL" id="LS483452">
    <property type="protein sequence ID" value="SQH76263.1"/>
    <property type="molecule type" value="Genomic_DNA"/>
</dbReference>
<evidence type="ECO:0000313" key="4">
    <source>
        <dbReference type="Proteomes" id="UP000250123"/>
    </source>
</evidence>
<proteinExistence type="predicted"/>